<protein>
    <recommendedName>
        <fullName evidence="3">VWA-like domain-containing protein</fullName>
    </recommendedName>
</protein>
<keyword evidence="2" id="KW-1185">Reference proteome</keyword>
<dbReference type="EMBL" id="JACHFQ010000007">
    <property type="protein sequence ID" value="MBB5226879.1"/>
    <property type="molecule type" value="Genomic_DNA"/>
</dbReference>
<organism evidence="1 2">
    <name type="scientific">Treponema ruminis</name>
    <dbReference type="NCBI Taxonomy" id="744515"/>
    <lineage>
        <taxon>Bacteria</taxon>
        <taxon>Pseudomonadati</taxon>
        <taxon>Spirochaetota</taxon>
        <taxon>Spirochaetia</taxon>
        <taxon>Spirochaetales</taxon>
        <taxon>Treponemataceae</taxon>
        <taxon>Treponema</taxon>
    </lineage>
</organism>
<evidence type="ECO:0008006" key="3">
    <source>
        <dbReference type="Google" id="ProtNLM"/>
    </source>
</evidence>
<dbReference type="Proteomes" id="UP000518887">
    <property type="component" value="Unassembled WGS sequence"/>
</dbReference>
<dbReference type="RefSeq" id="WP_184660553.1">
    <property type="nucleotide sequence ID" value="NZ_CP031518.1"/>
</dbReference>
<dbReference type="SUPFAM" id="SSF53300">
    <property type="entry name" value="vWA-like"/>
    <property type="match status" value="1"/>
</dbReference>
<dbReference type="InterPro" id="IPR036465">
    <property type="entry name" value="vWFA_dom_sf"/>
</dbReference>
<evidence type="ECO:0000313" key="2">
    <source>
        <dbReference type="Proteomes" id="UP000518887"/>
    </source>
</evidence>
<evidence type="ECO:0000313" key="1">
    <source>
        <dbReference type="EMBL" id="MBB5226879.1"/>
    </source>
</evidence>
<comment type="caution">
    <text evidence="1">The sequence shown here is derived from an EMBL/GenBank/DDBJ whole genome shotgun (WGS) entry which is preliminary data.</text>
</comment>
<dbReference type="AlphaFoldDB" id="A0A7W8LMS9"/>
<gene>
    <name evidence="1" type="ORF">HNP76_002267</name>
</gene>
<name>A0A7W8LMS9_9SPIR</name>
<sequence>MKHEYKHFSELKKKLRLIVCTHNKLPKAGLANEALALVTRSGNANSCYKIYTSEFCSGKSFLMHEIGHIVFQHLRYEEALNQQIEAKLRGTWKSFSKYISFARATELRTMKSLIHLLKNYAMDMEVNSKVFDEGEKQFVLEELNLAERKRLSFIVDNKLPGRSIAAKKLALYFYARQRNPKAYLITPVFAEDYGFPRGLSWQHYIDLIIMNPDSVMQRICERLRSEQRQLLEKGSKIPGEVIRRAACTSDMADELSAEVLRKTEGESTGIQPGKTKSFTINKLGPEVSRFITDRAVDNFEDIRTDYLYLANRGKAGNILRGKTIEHSDYVQGNVHVIVDTSGSVKEESLAQLLDLFSEIKNRVGEQSKVIFWDTDLKRIDSLREGIKEIPKGGGTKIAPAIKYTASRFCSENDKLFIISDYCDYLDKWLTEIKKLRCSCYGICWTDNRKEISYLDEEKFYAFCKEVETLFVAL</sequence>
<proteinExistence type="predicted"/>
<accession>A0A7W8LMS9</accession>
<reference evidence="1 2" key="1">
    <citation type="submission" date="2020-08" db="EMBL/GenBank/DDBJ databases">
        <title>Genomic Encyclopedia of Type Strains, Phase IV (KMG-IV): sequencing the most valuable type-strain genomes for metagenomic binning, comparative biology and taxonomic classification.</title>
        <authorList>
            <person name="Goeker M."/>
        </authorList>
    </citation>
    <scope>NUCLEOTIDE SEQUENCE [LARGE SCALE GENOMIC DNA]</scope>
    <source>
        <strain evidence="1 2">DSM 103462</strain>
    </source>
</reference>